<keyword evidence="5" id="KW-0560">Oxidoreductase</keyword>
<dbReference type="Gene3D" id="3.10.120.10">
    <property type="entry name" value="Cytochrome b5-like heme/steroid binding domain"/>
    <property type="match status" value="1"/>
</dbReference>
<protein>
    <submittedName>
        <fullName evidence="7">Acyl-CoA dehydrogenase/oxidase</fullName>
    </submittedName>
</protein>
<dbReference type="Gene3D" id="2.40.110.10">
    <property type="entry name" value="Butyryl-CoA Dehydrogenase, subunit A, domain 2"/>
    <property type="match status" value="1"/>
</dbReference>
<dbReference type="InterPro" id="IPR046373">
    <property type="entry name" value="Acyl-CoA_Oxase/DH_mid-dom_sf"/>
</dbReference>
<dbReference type="GO" id="GO:0005737">
    <property type="term" value="C:cytoplasm"/>
    <property type="evidence" value="ECO:0007669"/>
    <property type="project" value="TreeGrafter"/>
</dbReference>
<dbReference type="PROSITE" id="PS50255">
    <property type="entry name" value="CYTOCHROME_B5_2"/>
    <property type="match status" value="1"/>
</dbReference>
<dbReference type="Gene3D" id="1.20.140.10">
    <property type="entry name" value="Butyryl-CoA Dehydrogenase, subunit A, domain 3"/>
    <property type="match status" value="1"/>
</dbReference>
<dbReference type="AlphaFoldDB" id="A0AAD9L670"/>
<dbReference type="Pfam" id="PF02770">
    <property type="entry name" value="Acyl-CoA_dh_M"/>
    <property type="match status" value="1"/>
</dbReference>
<dbReference type="GO" id="GO:0003995">
    <property type="term" value="F:acyl-CoA dehydrogenase activity"/>
    <property type="evidence" value="ECO:0007669"/>
    <property type="project" value="InterPro"/>
</dbReference>
<dbReference type="InterPro" id="IPR001199">
    <property type="entry name" value="Cyt_B5-like_heme/steroid-bd"/>
</dbReference>
<keyword evidence="4" id="KW-0274">FAD</keyword>
<dbReference type="SUPFAM" id="SSF55856">
    <property type="entry name" value="Cytochrome b5-like heme/steroid binding domain"/>
    <property type="match status" value="1"/>
</dbReference>
<dbReference type="SUPFAM" id="SSF47203">
    <property type="entry name" value="Acyl-CoA dehydrogenase C-terminal domain-like"/>
    <property type="match status" value="1"/>
</dbReference>
<dbReference type="InterPro" id="IPR006091">
    <property type="entry name" value="Acyl-CoA_Oxase/DH_mid-dom"/>
</dbReference>
<evidence type="ECO:0000313" key="7">
    <source>
        <dbReference type="EMBL" id="KAK1924788.1"/>
    </source>
</evidence>
<dbReference type="InterPro" id="IPR037069">
    <property type="entry name" value="AcylCoA_DH/ox_N_sf"/>
</dbReference>
<proteinExistence type="inferred from homology"/>
<dbReference type="InterPro" id="IPR050741">
    <property type="entry name" value="Acyl-CoA_dehydrogenase"/>
</dbReference>
<dbReference type="SMART" id="SM01117">
    <property type="entry name" value="Cyt-b5"/>
    <property type="match status" value="1"/>
</dbReference>
<comment type="cofactor">
    <cofactor evidence="1">
        <name>FAD</name>
        <dbReference type="ChEBI" id="CHEBI:57692"/>
    </cofactor>
</comment>
<evidence type="ECO:0000259" key="6">
    <source>
        <dbReference type="PROSITE" id="PS50255"/>
    </source>
</evidence>
<dbReference type="PANTHER" id="PTHR48083">
    <property type="entry name" value="MEDIUM-CHAIN SPECIFIC ACYL-COA DEHYDROGENASE, MITOCHONDRIAL-RELATED"/>
    <property type="match status" value="1"/>
</dbReference>
<evidence type="ECO:0000313" key="8">
    <source>
        <dbReference type="Proteomes" id="UP001182556"/>
    </source>
</evidence>
<dbReference type="GO" id="GO:0050660">
    <property type="term" value="F:flavin adenine dinucleotide binding"/>
    <property type="evidence" value="ECO:0007669"/>
    <property type="project" value="InterPro"/>
</dbReference>
<evidence type="ECO:0000256" key="3">
    <source>
        <dbReference type="ARBA" id="ARBA00022630"/>
    </source>
</evidence>
<dbReference type="SUPFAM" id="SSF56645">
    <property type="entry name" value="Acyl-CoA dehydrogenase NM domain-like"/>
    <property type="match status" value="1"/>
</dbReference>
<dbReference type="EMBL" id="JAODAN010000004">
    <property type="protein sequence ID" value="KAK1924788.1"/>
    <property type="molecule type" value="Genomic_DNA"/>
</dbReference>
<dbReference type="InterPro" id="IPR009100">
    <property type="entry name" value="AcylCoA_DH/oxidase_NM_dom_sf"/>
</dbReference>
<accession>A0AAD9L670</accession>
<comment type="similarity">
    <text evidence="2">Belongs to the acyl-CoA dehydrogenase family.</text>
</comment>
<dbReference type="GO" id="GO:0033539">
    <property type="term" value="P:fatty acid beta-oxidation using acyl-CoA dehydrogenase"/>
    <property type="evidence" value="ECO:0007669"/>
    <property type="project" value="TreeGrafter"/>
</dbReference>
<gene>
    <name evidence="7" type="ORF">DB88DRAFT_486873</name>
</gene>
<dbReference type="Pfam" id="PF02771">
    <property type="entry name" value="Acyl-CoA_dh_N"/>
    <property type="match status" value="1"/>
</dbReference>
<evidence type="ECO:0000256" key="5">
    <source>
        <dbReference type="ARBA" id="ARBA00023002"/>
    </source>
</evidence>
<dbReference type="Pfam" id="PF00173">
    <property type="entry name" value="Cyt-b5"/>
    <property type="match status" value="1"/>
</dbReference>
<dbReference type="Gene3D" id="1.10.540.10">
    <property type="entry name" value="Acyl-CoA dehydrogenase/oxidase, N-terminal domain"/>
    <property type="match status" value="1"/>
</dbReference>
<dbReference type="InterPro" id="IPR009075">
    <property type="entry name" value="AcylCo_DH/oxidase_C"/>
</dbReference>
<keyword evidence="8" id="KW-1185">Reference proteome</keyword>
<sequence length="567" mass="63113">MVDESKLNRFIPFPSIHSVTLCTLTLPVHPRYIAPVTARCTQHQLRTMATQTTLKSLSREEVAKHNKQGDLWIIIDSIVYDLSKFGAMHPGGLGVLLDEDVAGQDATTVFYGLHRSEVLAKPQYQRLKIGQIEGEKQRIKPNVPGEISRVPYAEPTWLTPVFKSPYYKESHRALQKAMRKFVDEVIYPDAQLCEENGKRASKEVLAAMAENNMNRMRLGPGKHLHGKQLMGGIVKGEEFDYFHELVINQEVVRVQARGYGDGLNSGMVIGLPPVLNFGQEPLRSRVLDEVFSGQKVISLAISEAFAGSDVAGLRTTATKSKDGKTWTINGTKKWITGGMHSDYFTVGCRTDGGLTVFLVPRGEGVETKQIKTSYSTAAGTAYITFDNVVVPAENMLGPEDGGLLVILSNFNHERWVMCCASIRSSRAIVEECLKWAAQRYVFGKPLLAQAVIRWKFAQMIAKVEALQAWLENITYQMCNMTYKEQSKHLAGQIAFLKMQSTRFAGEIADEAVQIFGGRALTKTGMGKFIEQFQRTQKFDAILGGAEEVLGDLGVRQAMKQMPKDVRL</sequence>
<comment type="caution">
    <text evidence="7">The sequence shown here is derived from an EMBL/GenBank/DDBJ whole genome shotgun (WGS) entry which is preliminary data.</text>
</comment>
<evidence type="ECO:0000256" key="2">
    <source>
        <dbReference type="ARBA" id="ARBA00009347"/>
    </source>
</evidence>
<name>A0AAD9L670_PAPLA</name>
<evidence type="ECO:0000256" key="1">
    <source>
        <dbReference type="ARBA" id="ARBA00001974"/>
    </source>
</evidence>
<dbReference type="InterPro" id="IPR036250">
    <property type="entry name" value="AcylCo_DH-like_C"/>
</dbReference>
<dbReference type="Pfam" id="PF00441">
    <property type="entry name" value="Acyl-CoA_dh_1"/>
    <property type="match status" value="1"/>
</dbReference>
<keyword evidence="3" id="KW-0285">Flavoprotein</keyword>
<dbReference type="Proteomes" id="UP001182556">
    <property type="component" value="Unassembled WGS sequence"/>
</dbReference>
<organism evidence="7 8">
    <name type="scientific">Papiliotrema laurentii</name>
    <name type="common">Cryptococcus laurentii</name>
    <dbReference type="NCBI Taxonomy" id="5418"/>
    <lineage>
        <taxon>Eukaryota</taxon>
        <taxon>Fungi</taxon>
        <taxon>Dikarya</taxon>
        <taxon>Basidiomycota</taxon>
        <taxon>Agaricomycotina</taxon>
        <taxon>Tremellomycetes</taxon>
        <taxon>Tremellales</taxon>
        <taxon>Rhynchogastremaceae</taxon>
        <taxon>Papiliotrema</taxon>
    </lineage>
</organism>
<dbReference type="InterPro" id="IPR006089">
    <property type="entry name" value="Acyl-CoA_DH_CS"/>
</dbReference>
<dbReference type="PROSITE" id="PS00072">
    <property type="entry name" value="ACYL_COA_DH_1"/>
    <property type="match status" value="1"/>
</dbReference>
<feature type="domain" description="Cytochrome b5 heme-binding" evidence="6">
    <location>
        <begin position="54"/>
        <end position="133"/>
    </location>
</feature>
<evidence type="ECO:0000256" key="4">
    <source>
        <dbReference type="ARBA" id="ARBA00022827"/>
    </source>
</evidence>
<reference evidence="7" key="1">
    <citation type="submission" date="2023-02" db="EMBL/GenBank/DDBJ databases">
        <title>Identification and recombinant expression of a fungal hydrolase from Papiliotrema laurentii that hydrolyzes apple cutin and clears colloidal polyester polyurethane.</title>
        <authorList>
            <consortium name="DOE Joint Genome Institute"/>
            <person name="Roman V.A."/>
            <person name="Bojanowski C."/>
            <person name="Crable B.R."/>
            <person name="Wagner D.N."/>
            <person name="Hung C.S."/>
            <person name="Nadeau L.J."/>
            <person name="Schratz L."/>
            <person name="Haridas S."/>
            <person name="Pangilinan J."/>
            <person name="Lipzen A."/>
            <person name="Na H."/>
            <person name="Yan M."/>
            <person name="Ng V."/>
            <person name="Grigoriev I.V."/>
            <person name="Spatafora J.W."/>
            <person name="Barlow D."/>
            <person name="Biffinger J."/>
            <person name="Kelley-Loughnane N."/>
            <person name="Varaljay V.A."/>
            <person name="Crookes-Goodson W.J."/>
        </authorList>
    </citation>
    <scope>NUCLEOTIDE SEQUENCE</scope>
    <source>
        <strain evidence="7">5307AH</strain>
    </source>
</reference>
<dbReference type="InterPro" id="IPR013786">
    <property type="entry name" value="AcylCoA_DH/ox_N"/>
</dbReference>
<dbReference type="InterPro" id="IPR036400">
    <property type="entry name" value="Cyt_B5-like_heme/steroid_sf"/>
</dbReference>
<dbReference type="PANTHER" id="PTHR48083:SF28">
    <property type="entry name" value="ACYL-COA DEHYDROGENASE FAMILY PROTEIN (AFU_ORTHOLOGUE AFUA_6G10880)-RELATED"/>
    <property type="match status" value="1"/>
</dbReference>